<evidence type="ECO:0000313" key="19">
    <source>
        <dbReference type="EMBL" id="AKE80567.1"/>
    </source>
</evidence>
<dbReference type="InterPro" id="IPR001296">
    <property type="entry name" value="Glyco_trans_1"/>
</dbReference>
<dbReference type="EMBL" id="KM972240">
    <property type="protein sequence ID" value="AKE79538.1"/>
    <property type="molecule type" value="Genomic_DNA"/>
</dbReference>
<dbReference type="EMBL" id="KM972226">
    <property type="protein sequence ID" value="AKE79199.1"/>
    <property type="molecule type" value="Genomic_DNA"/>
</dbReference>
<evidence type="ECO:0000313" key="9">
    <source>
        <dbReference type="EMBL" id="AKE79362.1"/>
    </source>
</evidence>
<evidence type="ECO:0000313" key="10">
    <source>
        <dbReference type="EMBL" id="AKE79416.1"/>
    </source>
</evidence>
<dbReference type="RefSeq" id="WP_099778218.1">
    <property type="nucleotide sequence ID" value="NZ_JABTZC010000003.1"/>
</dbReference>
<gene>
    <name evidence="11" type="primary">cpsO</name>
    <name evidence="5" type="synonym">cpsP</name>
    <name evidence="4" type="ORF">YS104.seq-orf00016</name>
    <name evidence="5" type="ORF">YS107.seq-orf00016</name>
    <name evidence="6" type="ORF">YS109.seq-orf00016</name>
    <name evidence="7" type="ORF">YS110.seq-orf00016</name>
    <name evidence="8" type="ORF">YS111.seq-orf00016</name>
    <name evidence="9" type="ORF">YS117.seq-orf00017</name>
    <name evidence="10" type="ORF">YS122.seq-orf00016</name>
    <name evidence="11" type="ORF">YS123.seq-orf00016</name>
    <name evidence="12" type="ORF">YS125.seq-orf00016</name>
    <name evidence="13" type="ORF">YS131.seq-orf00016</name>
    <name evidence="14" type="ORF">YS132.seq-orf00016</name>
    <name evidence="15" type="ORF">YS145.seq-orf00016</name>
    <name evidence="16" type="ORF">YS146.seq-orf00016</name>
    <name evidence="17" type="ORF">YS159.seq-orf00016</name>
    <name evidence="18" type="ORF">YS173.seq-orf00016</name>
    <name evidence="19" type="ORF">YS85.seq-orf00016</name>
    <name evidence="20" type="ORF">YS87.seq-orf00016</name>
</gene>
<dbReference type="Gene3D" id="3.40.50.2000">
    <property type="entry name" value="Glycogen Phosphorylase B"/>
    <property type="match status" value="2"/>
</dbReference>
<dbReference type="Pfam" id="PF00534">
    <property type="entry name" value="Glycos_transf_1"/>
    <property type="match status" value="1"/>
</dbReference>
<evidence type="ECO:0000313" key="11">
    <source>
        <dbReference type="EMBL" id="AKE79441.1"/>
    </source>
</evidence>
<dbReference type="SUPFAM" id="SSF53756">
    <property type="entry name" value="UDP-Glycosyltransferase/glycogen phosphorylase"/>
    <property type="match status" value="1"/>
</dbReference>
<dbReference type="EMBL" id="KM972287">
    <property type="protein sequence ID" value="AKE80567.1"/>
    <property type="molecule type" value="Genomic_DNA"/>
</dbReference>
<dbReference type="CDD" id="cd03801">
    <property type="entry name" value="GT4_PimA-like"/>
    <property type="match status" value="1"/>
</dbReference>
<feature type="domain" description="Glycosyl transferase family 1" evidence="3">
    <location>
        <begin position="202"/>
        <end position="366"/>
    </location>
</feature>
<organism evidence="11">
    <name type="scientific">Streptococcus suis</name>
    <dbReference type="NCBI Taxonomy" id="1307"/>
    <lineage>
        <taxon>Bacteria</taxon>
        <taxon>Bacillati</taxon>
        <taxon>Bacillota</taxon>
        <taxon>Bacilli</taxon>
        <taxon>Lactobacillales</taxon>
        <taxon>Streptococcaceae</taxon>
        <taxon>Streptococcus</taxon>
    </lineage>
</organism>
<dbReference type="EMBL" id="KM972228">
    <property type="protein sequence ID" value="AKE79249.1"/>
    <property type="molecule type" value="Genomic_DNA"/>
</dbReference>
<keyword evidence="1" id="KW-0328">Glycosyltransferase</keyword>
<evidence type="ECO:0000256" key="2">
    <source>
        <dbReference type="ARBA" id="ARBA00022679"/>
    </source>
</evidence>
<dbReference type="EMBL" id="KM972229">
    <property type="protein sequence ID" value="AKE79274.1"/>
    <property type="molecule type" value="Genomic_DNA"/>
</dbReference>
<evidence type="ECO:0000313" key="20">
    <source>
        <dbReference type="EMBL" id="AKE80613.1"/>
    </source>
</evidence>
<dbReference type="EMBL" id="KM972233">
    <property type="protein sequence ID" value="AKE79362.1"/>
    <property type="molecule type" value="Genomic_DNA"/>
</dbReference>
<accession>A0A0F6UVR8</accession>
<evidence type="ECO:0000313" key="17">
    <source>
        <dbReference type="EMBL" id="AKE79782.1"/>
    </source>
</evidence>
<dbReference type="EMBL" id="KM972289">
    <property type="protein sequence ID" value="AKE80613.1"/>
    <property type="molecule type" value="Genomic_DNA"/>
</dbReference>
<evidence type="ECO:0000259" key="3">
    <source>
        <dbReference type="Pfam" id="PF00534"/>
    </source>
</evidence>
<evidence type="ECO:0000256" key="1">
    <source>
        <dbReference type="ARBA" id="ARBA00022676"/>
    </source>
</evidence>
<dbReference type="EMBL" id="KM972251">
    <property type="protein sequence ID" value="AKE79782.1"/>
    <property type="molecule type" value="Genomic_DNA"/>
</dbReference>
<dbReference type="EMBL" id="KM972244">
    <property type="protein sequence ID" value="AKE79636.1"/>
    <property type="molecule type" value="Genomic_DNA"/>
</dbReference>
<reference evidence="11" key="1">
    <citation type="journal article" date="2015" name="Appl. Environ. Microbiol.">
        <title>Eight Novel Capsular Polysaccharide Synthesis Gene Loci Identified in Nontypeable Streptococcus suis Isolates.</title>
        <authorList>
            <person name="Zheng H."/>
            <person name="Ji S."/>
            <person name="Liu Z."/>
            <person name="Lan R."/>
            <person name="Huang Y."/>
            <person name="Bai X."/>
            <person name="Gottschalk M."/>
            <person name="Xu J."/>
        </authorList>
    </citation>
    <scope>NUCLEOTIDE SEQUENCE</scope>
    <source>
        <strain evidence="4">YS104_seq</strain>
        <strain evidence="5">YS107_seq</strain>
        <strain evidence="6">YS109_seq</strain>
        <strain evidence="7">YS110_seq</strain>
        <strain evidence="8">YS111_seq</strain>
        <strain evidence="9">YS117_seq</strain>
        <strain evidence="10">YS122_seq</strain>
        <strain evidence="11">YS123_seq</strain>
        <strain evidence="12">YS125_seq</strain>
        <strain evidence="13">YS131_seq</strain>
        <strain evidence="14">YS132_seq</strain>
        <strain evidence="15">YS145_seq</strain>
        <strain evidence="16">YS146_seq</strain>
        <strain evidence="17">YS159_seq</strain>
        <strain evidence="18">YS173_seq</strain>
        <strain evidence="19">YS85_seq</strain>
        <strain evidence="20">YS87_seq</strain>
    </source>
</reference>
<dbReference type="AlphaFoldDB" id="A0A0F6UVR8"/>
<evidence type="ECO:0000313" key="16">
    <source>
        <dbReference type="EMBL" id="AKE79661.1"/>
    </source>
</evidence>
<dbReference type="PANTHER" id="PTHR12526">
    <property type="entry name" value="GLYCOSYLTRANSFERASE"/>
    <property type="match status" value="1"/>
</dbReference>
<evidence type="ECO:0000313" key="8">
    <source>
        <dbReference type="EMBL" id="AKE79299.1"/>
    </source>
</evidence>
<dbReference type="EMBL" id="KM972237">
    <property type="protein sequence ID" value="AKE79466.1"/>
    <property type="molecule type" value="Genomic_DNA"/>
</dbReference>
<dbReference type="EMBL" id="KM972236">
    <property type="protein sequence ID" value="AKE79441.1"/>
    <property type="molecule type" value="Genomic_DNA"/>
</dbReference>
<keyword evidence="2 11" id="KW-0808">Transferase</keyword>
<sequence length="394" mass="45729">MKIVHVEDFFHPDAGYQINILPKYLAKFGHEQTIITSEMEKIPSNVSKFFGTEDIGKRDKIYEEKYHVKIIRLPLLGFMSGRAIFSRNLISVIQDISPDVLYIHGNDTLTGIRLLRARKKLSCQIVTDSHMLEMASRNPFNTYFRKFYKTFITPILLKEGIPVIRTQNDNYVEKHLGIPLIQAPWISYGSDIDLFQRDEKVKEKFRTKHQISPSALVCVYAGKLDECKGGLFLAESLKERFQTKRPLVFVIVGNTSDDYGRKVEQAFSESQNLILRFPTQKYEDLAVFFKIADFALFPKQCSLSFYDVQACGLPVLLEDNTVNIDRVSHENGWIFKEDSKDSLREQLTMIASLDEAELERLSQNSERYILEQYNYESQAREYEEIIESVVLKER</sequence>
<evidence type="ECO:0000313" key="15">
    <source>
        <dbReference type="EMBL" id="AKE79636.1"/>
    </source>
</evidence>
<name>A0A0F6UVR8_STRSU</name>
<evidence type="ECO:0000313" key="5">
    <source>
        <dbReference type="EMBL" id="AKE79224.1"/>
    </source>
</evidence>
<evidence type="ECO:0000313" key="4">
    <source>
        <dbReference type="EMBL" id="AKE79199.1"/>
    </source>
</evidence>
<protein>
    <submittedName>
        <fullName evidence="11">Glycosyltransferase</fullName>
    </submittedName>
</protein>
<evidence type="ECO:0000313" key="13">
    <source>
        <dbReference type="EMBL" id="AKE79513.1"/>
    </source>
</evidence>
<evidence type="ECO:0000313" key="12">
    <source>
        <dbReference type="EMBL" id="AKE79466.1"/>
    </source>
</evidence>
<dbReference type="EMBL" id="KM972258">
    <property type="protein sequence ID" value="AKE79927.1"/>
    <property type="molecule type" value="Genomic_DNA"/>
</dbReference>
<dbReference type="EMBL" id="KM972239">
    <property type="protein sequence ID" value="AKE79513.1"/>
    <property type="molecule type" value="Genomic_DNA"/>
</dbReference>
<dbReference type="EMBL" id="KM972230">
    <property type="protein sequence ID" value="AKE79299.1"/>
    <property type="molecule type" value="Genomic_DNA"/>
</dbReference>
<dbReference type="GO" id="GO:0016757">
    <property type="term" value="F:glycosyltransferase activity"/>
    <property type="evidence" value="ECO:0007669"/>
    <property type="project" value="UniProtKB-KW"/>
</dbReference>
<dbReference type="EMBL" id="KM972227">
    <property type="protein sequence ID" value="AKE79224.1"/>
    <property type="molecule type" value="Genomic_DNA"/>
</dbReference>
<dbReference type="EMBL" id="KM972235">
    <property type="protein sequence ID" value="AKE79416.1"/>
    <property type="molecule type" value="Genomic_DNA"/>
</dbReference>
<evidence type="ECO:0000313" key="6">
    <source>
        <dbReference type="EMBL" id="AKE79249.1"/>
    </source>
</evidence>
<evidence type="ECO:0000313" key="14">
    <source>
        <dbReference type="EMBL" id="AKE79538.1"/>
    </source>
</evidence>
<dbReference type="PANTHER" id="PTHR12526:SF510">
    <property type="entry name" value="D-INOSITOL 3-PHOSPHATE GLYCOSYLTRANSFERASE"/>
    <property type="match status" value="1"/>
</dbReference>
<proteinExistence type="predicted"/>
<evidence type="ECO:0000313" key="18">
    <source>
        <dbReference type="EMBL" id="AKE79927.1"/>
    </source>
</evidence>
<dbReference type="EMBL" id="KM972245">
    <property type="protein sequence ID" value="AKE79661.1"/>
    <property type="molecule type" value="Genomic_DNA"/>
</dbReference>
<evidence type="ECO:0000313" key="7">
    <source>
        <dbReference type="EMBL" id="AKE79274.1"/>
    </source>
</evidence>